<evidence type="ECO:0000256" key="3">
    <source>
        <dbReference type="ARBA" id="ARBA00022723"/>
    </source>
</evidence>
<dbReference type="OrthoDB" id="5243643at2"/>
<dbReference type="InterPro" id="IPR001663">
    <property type="entry name" value="Rng_hydr_dOase-A"/>
</dbReference>
<evidence type="ECO:0000256" key="7">
    <source>
        <dbReference type="ARBA" id="ARBA00023027"/>
    </source>
</evidence>
<gene>
    <name evidence="9" type="ordered locus">Cwoe_4003</name>
</gene>
<dbReference type="eggNOG" id="COG4638">
    <property type="taxonomic scope" value="Bacteria"/>
</dbReference>
<dbReference type="PANTHER" id="PTHR43756">
    <property type="entry name" value="CHOLINE MONOOXYGENASE, CHLOROPLASTIC"/>
    <property type="match status" value="1"/>
</dbReference>
<evidence type="ECO:0000256" key="4">
    <source>
        <dbReference type="ARBA" id="ARBA00023002"/>
    </source>
</evidence>
<keyword evidence="7" id="KW-0520">NAD</keyword>
<dbReference type="GO" id="GO:0005506">
    <property type="term" value="F:iron ion binding"/>
    <property type="evidence" value="ECO:0007669"/>
    <property type="project" value="InterPro"/>
</dbReference>
<dbReference type="Gene3D" id="3.90.380.10">
    <property type="entry name" value="Naphthalene 1,2-dioxygenase Alpha Subunit, Chain A, domain 1"/>
    <property type="match status" value="1"/>
</dbReference>
<protein>
    <submittedName>
        <fullName evidence="9">Rieske (2Fe-2S) iron-sulphur domain protein</fullName>
    </submittedName>
</protein>
<evidence type="ECO:0000256" key="5">
    <source>
        <dbReference type="ARBA" id="ARBA00023004"/>
    </source>
</evidence>
<dbReference type="PRINTS" id="PR00090">
    <property type="entry name" value="RNGDIOXGNASE"/>
</dbReference>
<dbReference type="SUPFAM" id="SSF50022">
    <property type="entry name" value="ISP domain"/>
    <property type="match status" value="1"/>
</dbReference>
<dbReference type="PROSITE" id="PS51296">
    <property type="entry name" value="RIESKE"/>
    <property type="match status" value="1"/>
</dbReference>
<sequence length="383" mass="43434">MSATEIPSSVLRPEELENLGKPVSEARGMPPRVYTDPEIFEAEKDKIFNREWMAVLHESTVRNPGDYRVVELLGQSFLIVRGTDGELRGFHNICRHRGAKVAVGEGNCSKFRCPYHTWTYDLRGSLIGAPTMAHVVREGIGLVDLRIDTWLGFVFINIDGQAEPLASKVSRLDDVLAPWLDVDLEVVYELPYPGNWNWKLTYENTIEGYHVIGTHLDSAQPIAPGELTFTSTSDDDFETFTDFRMPYAAGMTMRDETGGSVPLDGVPSWVDEEARFYVVWPNFLFSLAPENLTGYIVLPGKGPGEVTFVWCNVARPETLQMPNFAEYKAAQELWSTTVQTEDQYPCETMWENMHSDSFIPGPYAEGERAVYHFNQWYMKRMSS</sequence>
<dbReference type="KEGG" id="cwo:Cwoe_4003"/>
<dbReference type="CDD" id="cd03469">
    <property type="entry name" value="Rieske_RO_Alpha_N"/>
    <property type="match status" value="1"/>
</dbReference>
<dbReference type="PANTHER" id="PTHR43756:SF5">
    <property type="entry name" value="CHOLINE MONOOXYGENASE, CHLOROPLASTIC"/>
    <property type="match status" value="1"/>
</dbReference>
<keyword evidence="6" id="KW-0411">Iron-sulfur</keyword>
<reference evidence="9 10" key="1">
    <citation type="journal article" date="2010" name="Stand. Genomic Sci.">
        <title>Complete genome sequence of Conexibacter woesei type strain (ID131577).</title>
        <authorList>
            <person name="Pukall R."/>
            <person name="Lapidus A."/>
            <person name="Glavina Del Rio T."/>
            <person name="Copeland A."/>
            <person name="Tice H."/>
            <person name="Cheng J.-F."/>
            <person name="Lucas S."/>
            <person name="Chen F."/>
            <person name="Nolan M."/>
            <person name="Bruce D."/>
            <person name="Goodwin L."/>
            <person name="Pitluck S."/>
            <person name="Mavromatis K."/>
            <person name="Ivanova N."/>
            <person name="Ovchinnikova G."/>
            <person name="Pati A."/>
            <person name="Chen A."/>
            <person name="Palaniappan K."/>
            <person name="Land M."/>
            <person name="Hauser L."/>
            <person name="Chang Y.-J."/>
            <person name="Jeffries C.D."/>
            <person name="Chain P."/>
            <person name="Meincke L."/>
            <person name="Sims D."/>
            <person name="Brettin T."/>
            <person name="Detter J.C."/>
            <person name="Rohde M."/>
            <person name="Goeker M."/>
            <person name="Bristow J."/>
            <person name="Eisen J.A."/>
            <person name="Markowitz V."/>
            <person name="Kyrpides N.C."/>
            <person name="Klenk H.-P."/>
            <person name="Hugenholtz P."/>
        </authorList>
    </citation>
    <scope>NUCLEOTIDE SEQUENCE [LARGE SCALE GENOMIC DNA]</scope>
    <source>
        <strain evidence="10">DSM 14684 / CIP 108061 / JCM 11494 / NBRC 100937 / ID131577</strain>
    </source>
</reference>
<dbReference type="EMBL" id="CP001854">
    <property type="protein sequence ID" value="ADB52420.1"/>
    <property type="molecule type" value="Genomic_DNA"/>
</dbReference>
<dbReference type="GO" id="GO:0004497">
    <property type="term" value="F:monooxygenase activity"/>
    <property type="evidence" value="ECO:0007669"/>
    <property type="project" value="UniProtKB-ARBA"/>
</dbReference>
<organism evidence="9 10">
    <name type="scientific">Conexibacter woesei (strain DSM 14684 / CCUG 47730 / CIP 108061 / JCM 11494 / NBRC 100937 / ID131577)</name>
    <dbReference type="NCBI Taxonomy" id="469383"/>
    <lineage>
        <taxon>Bacteria</taxon>
        <taxon>Bacillati</taxon>
        <taxon>Actinomycetota</taxon>
        <taxon>Thermoleophilia</taxon>
        <taxon>Solirubrobacterales</taxon>
        <taxon>Conexibacteraceae</taxon>
        <taxon>Conexibacter</taxon>
    </lineage>
</organism>
<dbReference type="STRING" id="469383.Cwoe_4003"/>
<evidence type="ECO:0000313" key="10">
    <source>
        <dbReference type="Proteomes" id="UP000008229"/>
    </source>
</evidence>
<name>D3F3Q5_CONWI</name>
<proteinExistence type="predicted"/>
<dbReference type="GO" id="GO:0016705">
    <property type="term" value="F:oxidoreductase activity, acting on paired donors, with incorporation or reduction of molecular oxygen"/>
    <property type="evidence" value="ECO:0007669"/>
    <property type="project" value="UniProtKB-ARBA"/>
</dbReference>
<feature type="domain" description="Rieske" evidence="8">
    <location>
        <begin position="52"/>
        <end position="156"/>
    </location>
</feature>
<dbReference type="InterPro" id="IPR015881">
    <property type="entry name" value="ARHD_Rieske_2Fe_2S"/>
</dbReference>
<dbReference type="RefSeq" id="WP_012935471.1">
    <property type="nucleotide sequence ID" value="NC_013739.1"/>
</dbReference>
<keyword evidence="5" id="KW-0408">Iron</keyword>
<keyword evidence="2" id="KW-0001">2Fe-2S</keyword>
<keyword evidence="4" id="KW-0560">Oxidoreductase</keyword>
<dbReference type="HOGENOM" id="CLU_026244_3_0_11"/>
<evidence type="ECO:0000256" key="6">
    <source>
        <dbReference type="ARBA" id="ARBA00023014"/>
    </source>
</evidence>
<accession>D3F3Q5</accession>
<dbReference type="InterPro" id="IPR015879">
    <property type="entry name" value="Ring_hydroxy_dOase_asu_C_dom"/>
</dbReference>
<evidence type="ECO:0000259" key="8">
    <source>
        <dbReference type="PROSITE" id="PS51296"/>
    </source>
</evidence>
<dbReference type="AlphaFoldDB" id="D3F3Q5"/>
<evidence type="ECO:0000256" key="2">
    <source>
        <dbReference type="ARBA" id="ARBA00022714"/>
    </source>
</evidence>
<evidence type="ECO:0000313" key="9">
    <source>
        <dbReference type="EMBL" id="ADB52420.1"/>
    </source>
</evidence>
<dbReference type="InterPro" id="IPR036922">
    <property type="entry name" value="Rieske_2Fe-2S_sf"/>
</dbReference>
<keyword evidence="3" id="KW-0479">Metal-binding</keyword>
<dbReference type="InterPro" id="IPR017941">
    <property type="entry name" value="Rieske_2Fe-2S"/>
</dbReference>
<reference evidence="10" key="2">
    <citation type="submission" date="2010-01" db="EMBL/GenBank/DDBJ databases">
        <title>The complete genome of Conexibacter woesei DSM 14684.</title>
        <authorList>
            <consortium name="US DOE Joint Genome Institute (JGI-PGF)"/>
            <person name="Lucas S."/>
            <person name="Copeland A."/>
            <person name="Lapidus A."/>
            <person name="Glavina del Rio T."/>
            <person name="Dalin E."/>
            <person name="Tice H."/>
            <person name="Bruce D."/>
            <person name="Goodwin L."/>
            <person name="Pitluck S."/>
            <person name="Kyrpides N."/>
            <person name="Mavromatis K."/>
            <person name="Ivanova N."/>
            <person name="Mikhailova N."/>
            <person name="Chertkov O."/>
            <person name="Brettin T."/>
            <person name="Detter J.C."/>
            <person name="Han C."/>
            <person name="Larimer F."/>
            <person name="Land M."/>
            <person name="Hauser L."/>
            <person name="Markowitz V."/>
            <person name="Cheng J.-F."/>
            <person name="Hugenholtz P."/>
            <person name="Woyke T."/>
            <person name="Wu D."/>
            <person name="Pukall R."/>
            <person name="Steenblock K."/>
            <person name="Schneider S."/>
            <person name="Klenk H.-P."/>
            <person name="Eisen J.A."/>
        </authorList>
    </citation>
    <scope>NUCLEOTIDE SEQUENCE [LARGE SCALE GENOMIC DNA]</scope>
    <source>
        <strain evidence="10">DSM 14684 / CIP 108061 / JCM 11494 / NBRC 100937 / ID131577</strain>
    </source>
</reference>
<evidence type="ECO:0000256" key="1">
    <source>
        <dbReference type="ARBA" id="ARBA00001962"/>
    </source>
</evidence>
<dbReference type="SUPFAM" id="SSF55961">
    <property type="entry name" value="Bet v1-like"/>
    <property type="match status" value="1"/>
</dbReference>
<dbReference type="Gene3D" id="2.102.10.10">
    <property type="entry name" value="Rieske [2Fe-2S] iron-sulphur domain"/>
    <property type="match status" value="1"/>
</dbReference>
<dbReference type="Pfam" id="PF00355">
    <property type="entry name" value="Rieske"/>
    <property type="match status" value="1"/>
</dbReference>
<dbReference type="GO" id="GO:0051537">
    <property type="term" value="F:2 iron, 2 sulfur cluster binding"/>
    <property type="evidence" value="ECO:0007669"/>
    <property type="project" value="UniProtKB-KW"/>
</dbReference>
<dbReference type="PROSITE" id="PS00570">
    <property type="entry name" value="RING_HYDROXYL_ALPHA"/>
    <property type="match status" value="1"/>
</dbReference>
<comment type="cofactor">
    <cofactor evidence="1">
        <name>Fe cation</name>
        <dbReference type="ChEBI" id="CHEBI:24875"/>
    </cofactor>
</comment>
<keyword evidence="10" id="KW-1185">Reference proteome</keyword>
<dbReference type="Pfam" id="PF00848">
    <property type="entry name" value="Ring_hydroxyl_A"/>
    <property type="match status" value="1"/>
</dbReference>
<dbReference type="Proteomes" id="UP000008229">
    <property type="component" value="Chromosome"/>
</dbReference>